<reference evidence="7" key="2">
    <citation type="submission" date="2023-05" db="EMBL/GenBank/DDBJ databases">
        <authorList>
            <consortium name="Lawrence Berkeley National Laboratory"/>
            <person name="Steindorff A."/>
            <person name="Hensen N."/>
            <person name="Bonometti L."/>
            <person name="Westerberg I."/>
            <person name="Brannstrom I.O."/>
            <person name="Guillou S."/>
            <person name="Cros-Aarteil S."/>
            <person name="Calhoun S."/>
            <person name="Haridas S."/>
            <person name="Kuo A."/>
            <person name="Mondo S."/>
            <person name="Pangilinan J."/>
            <person name="Riley R."/>
            <person name="Labutti K."/>
            <person name="Andreopoulos B."/>
            <person name="Lipzen A."/>
            <person name="Chen C."/>
            <person name="Yanf M."/>
            <person name="Daum C."/>
            <person name="Ng V."/>
            <person name="Clum A."/>
            <person name="Ohm R."/>
            <person name="Martin F."/>
            <person name="Silar P."/>
            <person name="Natvig D."/>
            <person name="Lalanne C."/>
            <person name="Gautier V."/>
            <person name="Ament-Velasquez S.L."/>
            <person name="Kruys A."/>
            <person name="Hutchinson M.I."/>
            <person name="Powell A.J."/>
            <person name="Barry K."/>
            <person name="Miller A.N."/>
            <person name="Grigoriev I.V."/>
            <person name="Debuchy R."/>
            <person name="Gladieux P."/>
            <person name="Thoren M.H."/>
            <person name="Johannesson H."/>
        </authorList>
    </citation>
    <scope>NUCLEOTIDE SEQUENCE</scope>
    <source>
        <strain evidence="7">CBS 990.96</strain>
    </source>
</reference>
<dbReference type="GO" id="GO:0000976">
    <property type="term" value="F:transcription cis-regulatory region binding"/>
    <property type="evidence" value="ECO:0007669"/>
    <property type="project" value="TreeGrafter"/>
</dbReference>
<evidence type="ECO:0000256" key="2">
    <source>
        <dbReference type="ARBA" id="ARBA00023015"/>
    </source>
</evidence>
<evidence type="ECO:0000256" key="4">
    <source>
        <dbReference type="ARBA" id="ARBA00023163"/>
    </source>
</evidence>
<dbReference type="EMBL" id="MU865288">
    <property type="protein sequence ID" value="KAK4232379.1"/>
    <property type="molecule type" value="Genomic_DNA"/>
</dbReference>
<dbReference type="PANTHER" id="PTHR31845">
    <property type="entry name" value="FINGER DOMAIN PROTEIN, PUTATIVE-RELATED"/>
    <property type="match status" value="1"/>
</dbReference>
<accession>A0AAN7BZ82</accession>
<evidence type="ECO:0000313" key="7">
    <source>
        <dbReference type="EMBL" id="KAK4232379.1"/>
    </source>
</evidence>
<evidence type="ECO:0000256" key="6">
    <source>
        <dbReference type="SAM" id="MobiDB-lite"/>
    </source>
</evidence>
<dbReference type="PANTHER" id="PTHR31845:SF39">
    <property type="entry name" value="TRANSCRIPTION FACTOR PBCR-RELATED"/>
    <property type="match status" value="1"/>
</dbReference>
<reference evidence="7" key="1">
    <citation type="journal article" date="2023" name="Mol. Phylogenet. Evol.">
        <title>Genome-scale phylogeny and comparative genomics of the fungal order Sordariales.</title>
        <authorList>
            <person name="Hensen N."/>
            <person name="Bonometti L."/>
            <person name="Westerberg I."/>
            <person name="Brannstrom I.O."/>
            <person name="Guillou S."/>
            <person name="Cros-Aarteil S."/>
            <person name="Calhoun S."/>
            <person name="Haridas S."/>
            <person name="Kuo A."/>
            <person name="Mondo S."/>
            <person name="Pangilinan J."/>
            <person name="Riley R."/>
            <person name="LaButti K."/>
            <person name="Andreopoulos B."/>
            <person name="Lipzen A."/>
            <person name="Chen C."/>
            <person name="Yan M."/>
            <person name="Daum C."/>
            <person name="Ng V."/>
            <person name="Clum A."/>
            <person name="Steindorff A."/>
            <person name="Ohm R.A."/>
            <person name="Martin F."/>
            <person name="Silar P."/>
            <person name="Natvig D.O."/>
            <person name="Lalanne C."/>
            <person name="Gautier V."/>
            <person name="Ament-Velasquez S.L."/>
            <person name="Kruys A."/>
            <person name="Hutchinson M.I."/>
            <person name="Powell A.J."/>
            <person name="Barry K."/>
            <person name="Miller A.N."/>
            <person name="Grigoriev I.V."/>
            <person name="Debuchy R."/>
            <person name="Gladieux P."/>
            <person name="Hiltunen Thoren M."/>
            <person name="Johannesson H."/>
        </authorList>
    </citation>
    <scope>NUCLEOTIDE SEQUENCE</scope>
    <source>
        <strain evidence="7">CBS 990.96</strain>
    </source>
</reference>
<comment type="caution">
    <text evidence="7">The sequence shown here is derived from an EMBL/GenBank/DDBJ whole genome shotgun (WGS) entry which is preliminary data.</text>
</comment>
<keyword evidence="5" id="KW-0539">Nucleus</keyword>
<keyword evidence="8" id="KW-1185">Reference proteome</keyword>
<dbReference type="InterPro" id="IPR051089">
    <property type="entry name" value="prtT"/>
</dbReference>
<dbReference type="Proteomes" id="UP001301958">
    <property type="component" value="Unassembled WGS sequence"/>
</dbReference>
<evidence type="ECO:0000313" key="8">
    <source>
        <dbReference type="Proteomes" id="UP001301958"/>
    </source>
</evidence>
<proteinExistence type="predicted"/>
<feature type="region of interest" description="Disordered" evidence="6">
    <location>
        <begin position="25"/>
        <end position="68"/>
    </location>
</feature>
<dbReference type="AlphaFoldDB" id="A0AAN7BZ82"/>
<protein>
    <recommendedName>
        <fullName evidence="9">Transcription factor domain-containing protein</fullName>
    </recommendedName>
</protein>
<evidence type="ECO:0008006" key="9">
    <source>
        <dbReference type="Google" id="ProtNLM"/>
    </source>
</evidence>
<evidence type="ECO:0000256" key="5">
    <source>
        <dbReference type="ARBA" id="ARBA00023242"/>
    </source>
</evidence>
<name>A0AAN7BZ82_9PEZI</name>
<keyword evidence="3" id="KW-0238">DNA-binding</keyword>
<keyword evidence="4" id="KW-0804">Transcription</keyword>
<comment type="subcellular location">
    <subcellularLocation>
        <location evidence="1">Nucleus</location>
    </subcellularLocation>
</comment>
<sequence length="724" mass="79258">MQVDDEVTDSFDALRLQHETSINDLVPFISSEEEGGGGGGADDSEMNYEWLNSNNDTQSTCDGTTTSSVISSHASSLPVGASALSTPPSSTLPLFNITSGTGPGRGRGRNRMVASLGLQPQFNLDSAAKLLNTFTRLMLNRFHCVPISEEDSVASLAQRSPFVLLAILAASSGSRTLQGHSLYDEEFRKILGLKYVAGGERNLDLLQGLVVYIAWYPFHLRPKNKQALQYIRMAVDIVVDLELDQDPETDSLDIPPSPSRLDEIRTYIACYYLSSSFACTWGRTPPLLYTSFTAKCCDMLERHSAIKGDQILVWKVRLQRLIEETNDLRRTNRGHSQSEYQIGLMIRGMETQLSEWEERMTPEYITIPTVRLAILFTRLFLSGAPLLKLPSVKLPALDAASSFRADPVRLLSSIPTLHTSYEYFLSLSAEEINSFTGVEWGGFILSVILGFRMSFPLVVCPEWSDKTARGMIRFGDYMDRMCKMGEENNKDAAGFVMSKFNAATGEKEKENDKSQPPTMDVLSASKVVLGVVRKKFLSRVAKVEGMSLQSPSASASASASAPPPPAAPVVQQQQHSVFQMPVSVPVASPTNNATRGKVQHDPSIGGCPMMDGSLEGYYPLWDEMYATTSGLNMAAGASHHHHHHHHNHQHAQHVMAVSQSQSPTGMVPVTTTGMDLEGAGISVPMGQDQDQQQQQQNVVYDDLWAAMTMGWATQAGGMSGFGGV</sequence>
<dbReference type="GO" id="GO:0005634">
    <property type="term" value="C:nucleus"/>
    <property type="evidence" value="ECO:0007669"/>
    <property type="project" value="UniProtKB-SubCell"/>
</dbReference>
<organism evidence="7 8">
    <name type="scientific">Podospora fimiseda</name>
    <dbReference type="NCBI Taxonomy" id="252190"/>
    <lineage>
        <taxon>Eukaryota</taxon>
        <taxon>Fungi</taxon>
        <taxon>Dikarya</taxon>
        <taxon>Ascomycota</taxon>
        <taxon>Pezizomycotina</taxon>
        <taxon>Sordariomycetes</taxon>
        <taxon>Sordariomycetidae</taxon>
        <taxon>Sordariales</taxon>
        <taxon>Podosporaceae</taxon>
        <taxon>Podospora</taxon>
    </lineage>
</organism>
<feature type="compositionally biased region" description="Polar residues" evidence="6">
    <location>
        <begin position="50"/>
        <end position="63"/>
    </location>
</feature>
<evidence type="ECO:0000256" key="1">
    <source>
        <dbReference type="ARBA" id="ARBA00004123"/>
    </source>
</evidence>
<dbReference type="GO" id="GO:0000981">
    <property type="term" value="F:DNA-binding transcription factor activity, RNA polymerase II-specific"/>
    <property type="evidence" value="ECO:0007669"/>
    <property type="project" value="TreeGrafter"/>
</dbReference>
<dbReference type="CDD" id="cd12148">
    <property type="entry name" value="fungal_TF_MHR"/>
    <property type="match status" value="1"/>
</dbReference>
<gene>
    <name evidence="7" type="ORF">QBC38DRAFT_95131</name>
</gene>
<evidence type="ECO:0000256" key="3">
    <source>
        <dbReference type="ARBA" id="ARBA00023125"/>
    </source>
</evidence>
<keyword evidence="2" id="KW-0805">Transcription regulation</keyword>